<organism evidence="1 2">
    <name type="scientific">Magnetovibrio blakemorei</name>
    <dbReference type="NCBI Taxonomy" id="28181"/>
    <lineage>
        <taxon>Bacteria</taxon>
        <taxon>Pseudomonadati</taxon>
        <taxon>Pseudomonadota</taxon>
        <taxon>Alphaproteobacteria</taxon>
        <taxon>Rhodospirillales</taxon>
        <taxon>Magnetovibrionaceae</taxon>
        <taxon>Magnetovibrio</taxon>
    </lineage>
</organism>
<evidence type="ECO:0000313" key="2">
    <source>
        <dbReference type="Proteomes" id="UP000095347"/>
    </source>
</evidence>
<gene>
    <name evidence="1" type="ORF">BEN30_00720</name>
</gene>
<evidence type="ECO:0000313" key="1">
    <source>
        <dbReference type="EMBL" id="OEJ64647.1"/>
    </source>
</evidence>
<comment type="caution">
    <text evidence="1">The sequence shown here is derived from an EMBL/GenBank/DDBJ whole genome shotgun (WGS) entry which is preliminary data.</text>
</comment>
<keyword evidence="2" id="KW-1185">Reference proteome</keyword>
<dbReference type="EMBL" id="MCGG01000067">
    <property type="protein sequence ID" value="OEJ64647.1"/>
    <property type="molecule type" value="Genomic_DNA"/>
</dbReference>
<name>A0A1E5Q4D5_9PROT</name>
<accession>A0A1E5Q4D5</accession>
<dbReference type="Proteomes" id="UP000095347">
    <property type="component" value="Unassembled WGS sequence"/>
</dbReference>
<proteinExistence type="predicted"/>
<protein>
    <submittedName>
        <fullName evidence="1">Uncharacterized protein</fullName>
    </submittedName>
</protein>
<sequence length="81" mass="8596">MQKSVNGKLVDLSAAEIAVRQAEEVAWAAGQARRDAEAAILALEASISDRRQREAVLGDAVALAFIQDVEAQIAALRPLVV</sequence>
<reference evidence="2" key="1">
    <citation type="submission" date="2016-07" db="EMBL/GenBank/DDBJ databases">
        <authorList>
            <person name="Florea S."/>
            <person name="Webb J.S."/>
            <person name="Jaromczyk J."/>
            <person name="Schardl C.L."/>
        </authorList>
    </citation>
    <scope>NUCLEOTIDE SEQUENCE [LARGE SCALE GENOMIC DNA]</scope>
    <source>
        <strain evidence="2">MV-1</strain>
    </source>
</reference>
<dbReference type="RefSeq" id="WP_069959149.1">
    <property type="nucleotide sequence ID" value="NZ_MCGG01000067.1"/>
</dbReference>
<dbReference type="AlphaFoldDB" id="A0A1E5Q4D5"/>
<dbReference type="STRING" id="28181.BEN30_00720"/>